<evidence type="ECO:0000256" key="8">
    <source>
        <dbReference type="ARBA" id="ARBA00046941"/>
    </source>
</evidence>
<dbReference type="GO" id="GO:0005783">
    <property type="term" value="C:endoplasmic reticulum"/>
    <property type="evidence" value="ECO:0007669"/>
    <property type="project" value="UniProtKB-SubCell"/>
</dbReference>
<evidence type="ECO:0000256" key="2">
    <source>
        <dbReference type="ARBA" id="ARBA00022448"/>
    </source>
</evidence>
<dbReference type="GO" id="GO:0005794">
    <property type="term" value="C:Golgi apparatus"/>
    <property type="evidence" value="ECO:0007669"/>
    <property type="project" value="UniProtKB-SubCell"/>
</dbReference>
<protein>
    <recommendedName>
        <fullName evidence="9">Trafficking protein particle complex subunit</fullName>
    </recommendedName>
</protein>
<dbReference type="GO" id="GO:0006888">
    <property type="term" value="P:endoplasmic reticulum to Golgi vesicle-mediated transport"/>
    <property type="evidence" value="ECO:0007669"/>
    <property type="project" value="UniProtKB-UniRule"/>
</dbReference>
<dbReference type="SMART" id="SM01399">
    <property type="entry name" value="Sybindin"/>
    <property type="match status" value="1"/>
</dbReference>
<evidence type="ECO:0000313" key="10">
    <source>
        <dbReference type="Proteomes" id="UP000095287"/>
    </source>
</evidence>
<evidence type="ECO:0000313" key="11">
    <source>
        <dbReference type="WBParaSite" id="L893_g15501.t1"/>
    </source>
</evidence>
<keyword evidence="4 9" id="KW-0931">ER-Golgi transport</keyword>
<keyword evidence="5 9" id="KW-0333">Golgi apparatus</keyword>
<comment type="subcellular location">
    <subcellularLocation>
        <location evidence="9">Endoplasmic reticulum</location>
    </subcellularLocation>
    <subcellularLocation>
        <location evidence="9">Golgi apparatus</location>
        <location evidence="9">cis-Golgi network</location>
    </subcellularLocation>
    <subcellularLocation>
        <location evidence="1">Golgi apparatus</location>
    </subcellularLocation>
</comment>
<dbReference type="PANTHER" id="PTHR23249:SF15">
    <property type="entry name" value="TRAFFICKING PROTEIN PARTICLE COMPLEX SUBUNIT 4"/>
    <property type="match status" value="1"/>
</dbReference>
<evidence type="ECO:0000256" key="7">
    <source>
        <dbReference type="ARBA" id="ARBA00046052"/>
    </source>
</evidence>
<evidence type="ECO:0000256" key="1">
    <source>
        <dbReference type="ARBA" id="ARBA00004555"/>
    </source>
</evidence>
<dbReference type="PANTHER" id="PTHR23249">
    <property type="entry name" value="TRAFFICKING PROTEIN PARTICLE COMPLEX SUBUNIT"/>
    <property type="match status" value="1"/>
</dbReference>
<dbReference type="FunFam" id="3.30.450.70:FF:000017">
    <property type="entry name" value="Sybindin-like family protein"/>
    <property type="match status" value="1"/>
</dbReference>
<dbReference type="AlphaFoldDB" id="A0A1I7YEK8"/>
<accession>A0A1I7YEK8</accession>
<dbReference type="WBParaSite" id="L893_g15501.t1">
    <property type="protein sequence ID" value="L893_g15501.t1"/>
    <property type="gene ID" value="L893_g15501"/>
</dbReference>
<dbReference type="GO" id="GO:0030008">
    <property type="term" value="C:TRAPP complex"/>
    <property type="evidence" value="ECO:0007669"/>
    <property type="project" value="UniProtKB-UniRule"/>
</dbReference>
<evidence type="ECO:0000256" key="4">
    <source>
        <dbReference type="ARBA" id="ARBA00022892"/>
    </source>
</evidence>
<evidence type="ECO:0000256" key="9">
    <source>
        <dbReference type="RuleBase" id="RU366065"/>
    </source>
</evidence>
<reference evidence="11" key="1">
    <citation type="submission" date="2016-11" db="UniProtKB">
        <authorList>
            <consortium name="WormBaseParasite"/>
        </authorList>
    </citation>
    <scope>IDENTIFICATION</scope>
</reference>
<comment type="subunit">
    <text evidence="9">Part of the multisubunit transport protein particle (TRAPP) complex.</text>
</comment>
<dbReference type="InterPro" id="IPR011012">
    <property type="entry name" value="Longin-like_dom_sf"/>
</dbReference>
<dbReference type="CDD" id="cd14856">
    <property type="entry name" value="TRAPPC4_synbindin"/>
    <property type="match status" value="1"/>
</dbReference>
<evidence type="ECO:0000256" key="3">
    <source>
        <dbReference type="ARBA" id="ARBA00022824"/>
    </source>
</evidence>
<name>A0A1I7YEK8_9BILA</name>
<dbReference type="InterPro" id="IPR007233">
    <property type="entry name" value="TRAPPC"/>
</dbReference>
<keyword evidence="2 9" id="KW-0813">Transport</keyword>
<comment type="subunit">
    <text evidence="8">Component of the multisubunit TRAPP (transport protein particle) complex, which includes at least TRAPPC2, TRAPPC2L, TRAPPC3, TRAPPC3L, TRAPPC4, TRAPPC5, TRAPPC8, TRAPPC9, TRAPPC10, TRAPPC11 and TRAPPC12. Interacts with SDC2.</text>
</comment>
<keyword evidence="3 9" id="KW-0256">Endoplasmic reticulum</keyword>
<organism evidence="10 11">
    <name type="scientific">Steinernema glaseri</name>
    <dbReference type="NCBI Taxonomy" id="37863"/>
    <lineage>
        <taxon>Eukaryota</taxon>
        <taxon>Metazoa</taxon>
        <taxon>Ecdysozoa</taxon>
        <taxon>Nematoda</taxon>
        <taxon>Chromadorea</taxon>
        <taxon>Rhabditida</taxon>
        <taxon>Tylenchina</taxon>
        <taxon>Panagrolaimomorpha</taxon>
        <taxon>Strongyloidoidea</taxon>
        <taxon>Steinernematidae</taxon>
        <taxon>Steinernema</taxon>
    </lineage>
</organism>
<evidence type="ECO:0000256" key="5">
    <source>
        <dbReference type="ARBA" id="ARBA00023034"/>
    </source>
</evidence>
<dbReference type="Gene3D" id="3.30.450.70">
    <property type="match status" value="1"/>
</dbReference>
<keyword evidence="10" id="KW-1185">Reference proteome</keyword>
<sequence>MSIYDVFIINRAGSLIYDYSTKAEIQKIEKTFSYPLNLVLEHIDQKAVVVFGKDDRIQLRYSVSAINGRPVRQCRFTTVDENGTETEHNAMEYLSNAENFPMDLTFSPPTVTQNEKIILSSTFHSLFAIAAQLSPMPKSSGIEVLETNQFRLHCFQSVTGVKFIVVAALNASQNLDALLRKIYELYADFALKNPFYSIDMPIRCERFDEAMVALVSKADSGTPVLNV</sequence>
<dbReference type="Proteomes" id="UP000095287">
    <property type="component" value="Unplaced"/>
</dbReference>
<comment type="function">
    <text evidence="7">Core component of the TRAPP complexes which has a function of guanine nucleotide exchange factor activity for Rab1 GTPase. Plays a role in vesicular transport from endoplasmic reticulum to Golgi and autophagy. May play a role in dendrite postsynaptic membrane trafficking.</text>
</comment>
<evidence type="ECO:0000256" key="6">
    <source>
        <dbReference type="ARBA" id="ARBA00038179"/>
    </source>
</evidence>
<dbReference type="SUPFAM" id="SSF64356">
    <property type="entry name" value="SNARE-like"/>
    <property type="match status" value="1"/>
</dbReference>
<comment type="similarity">
    <text evidence="6">Belongs to the TRAPP small subunits family. TRAPPC4 subfamily.</text>
</comment>
<dbReference type="Pfam" id="PF04099">
    <property type="entry name" value="Sybindin"/>
    <property type="match status" value="1"/>
</dbReference>
<proteinExistence type="inferred from homology"/>